<accession>A0A1H6JIS7</accession>
<evidence type="ECO:0000313" key="1">
    <source>
        <dbReference type="EMBL" id="SEH61878.1"/>
    </source>
</evidence>
<evidence type="ECO:0000313" key="2">
    <source>
        <dbReference type="Proteomes" id="UP000183190"/>
    </source>
</evidence>
<proteinExistence type="predicted"/>
<dbReference type="OrthoDB" id="1828735at2"/>
<name>A0A1H6JIS7_RUMFL</name>
<gene>
    <name evidence="1" type="ORF">SAMN02910265_01775</name>
</gene>
<sequence length="65" mass="7390">MGKTRTEPKIKTANFIYSGDKTAFDNFIEAMIHDYLNSSETTQTAHVDFSGKVKLSEDKEKIVDF</sequence>
<dbReference type="RefSeq" id="WP_074716543.1">
    <property type="nucleotide sequence ID" value="NZ_FNWV01000005.1"/>
</dbReference>
<reference evidence="1 2" key="1">
    <citation type="submission" date="2016-10" db="EMBL/GenBank/DDBJ databases">
        <authorList>
            <person name="de Groot N.N."/>
        </authorList>
    </citation>
    <scope>NUCLEOTIDE SEQUENCE [LARGE SCALE GENOMIC DNA]</scope>
    <source>
        <strain evidence="1 2">YAD2003</strain>
    </source>
</reference>
<dbReference type="Proteomes" id="UP000183190">
    <property type="component" value="Unassembled WGS sequence"/>
</dbReference>
<protein>
    <submittedName>
        <fullName evidence="1">Uncharacterized protein</fullName>
    </submittedName>
</protein>
<dbReference type="EMBL" id="FNWV01000005">
    <property type="protein sequence ID" value="SEH61878.1"/>
    <property type="molecule type" value="Genomic_DNA"/>
</dbReference>
<dbReference type="AlphaFoldDB" id="A0A1H6JIS7"/>
<organism evidence="1 2">
    <name type="scientific">Ruminococcus flavefaciens</name>
    <dbReference type="NCBI Taxonomy" id="1265"/>
    <lineage>
        <taxon>Bacteria</taxon>
        <taxon>Bacillati</taxon>
        <taxon>Bacillota</taxon>
        <taxon>Clostridia</taxon>
        <taxon>Eubacteriales</taxon>
        <taxon>Oscillospiraceae</taxon>
        <taxon>Ruminococcus</taxon>
    </lineage>
</organism>